<evidence type="ECO:0000256" key="1">
    <source>
        <dbReference type="HAMAP-Rule" id="MF_00676"/>
    </source>
</evidence>
<name>V5SGZ1_9HYPH</name>
<feature type="compositionally biased region" description="Low complexity" evidence="2">
    <location>
        <begin position="1"/>
        <end position="16"/>
    </location>
</feature>
<dbReference type="PIRSF" id="PIRSF006173">
    <property type="entry name" value="UCP006173"/>
    <property type="match status" value="1"/>
</dbReference>
<dbReference type="STRING" id="1029756.W911_17435"/>
<organism evidence="3 4">
    <name type="scientific">Hyphomicrobium nitrativorans NL23</name>
    <dbReference type="NCBI Taxonomy" id="1029756"/>
    <lineage>
        <taxon>Bacteria</taxon>
        <taxon>Pseudomonadati</taxon>
        <taxon>Pseudomonadota</taxon>
        <taxon>Alphaproteobacteria</taxon>
        <taxon>Hyphomicrobiales</taxon>
        <taxon>Hyphomicrobiaceae</taxon>
        <taxon>Hyphomicrobium</taxon>
    </lineage>
</organism>
<accession>V5SGZ1</accession>
<evidence type="ECO:0000313" key="4">
    <source>
        <dbReference type="Proteomes" id="UP000018542"/>
    </source>
</evidence>
<dbReference type="InterPro" id="IPR008228">
    <property type="entry name" value="UCP006173"/>
</dbReference>
<dbReference type="NCBIfam" id="NF003501">
    <property type="entry name" value="PRK05170.1-5"/>
    <property type="match status" value="1"/>
</dbReference>
<dbReference type="Proteomes" id="UP000018542">
    <property type="component" value="Chromosome"/>
</dbReference>
<dbReference type="PANTHER" id="PTHR37421">
    <property type="entry name" value="UPF0260 PROTEIN YCGN"/>
    <property type="match status" value="1"/>
</dbReference>
<dbReference type="PANTHER" id="PTHR37421:SF1">
    <property type="entry name" value="UPF0260 PROTEIN YCGN"/>
    <property type="match status" value="1"/>
</dbReference>
<sequence length="163" mass="17868">MIGAAVAADAGSAASDPTPPPFWETKRIDELSQREWESLCDGCGQCCLLKIEDEDTGDVFLTRLACRLLDVGRCRCKDYTNRHNVMSDCITLGPENVEAIAWLPESCAYRRVAEGRGLAWWHPLVSGDPDTVHQAGVSVRDWAVGEDPARVANIQHFIIGEVG</sequence>
<reference evidence="3 4" key="1">
    <citation type="journal article" date="2014" name="Genome Announc.">
        <title>Complete Genome Sequence of Hyphomicrobium nitrativorans Strain NL23, a Denitrifying Bacterium Isolated from Biofilm of a Methanol-Fed Denitrification System Treating Seawater at the Montreal Biodome.</title>
        <authorList>
            <person name="Martineau C."/>
            <person name="Villeneuve C."/>
            <person name="Mauffrey F."/>
            <person name="Villemur R."/>
        </authorList>
    </citation>
    <scope>NUCLEOTIDE SEQUENCE [LARGE SCALE GENOMIC DNA]</scope>
    <source>
        <strain evidence="3">NL23</strain>
    </source>
</reference>
<dbReference type="HOGENOM" id="CLU_109769_1_1_5"/>
<evidence type="ECO:0000313" key="3">
    <source>
        <dbReference type="EMBL" id="AHB49772.1"/>
    </source>
</evidence>
<protein>
    <recommendedName>
        <fullName evidence="1">UPF0260 protein W911_17435</fullName>
    </recommendedName>
</protein>
<dbReference type="InterPro" id="IPR005358">
    <property type="entry name" value="Puta_zinc/iron-chelating_dom"/>
</dbReference>
<gene>
    <name evidence="3" type="ORF">W911_17435</name>
</gene>
<dbReference type="KEGG" id="hni:W911_17435"/>
<evidence type="ECO:0000256" key="2">
    <source>
        <dbReference type="SAM" id="MobiDB-lite"/>
    </source>
</evidence>
<comment type="similarity">
    <text evidence="1">Belongs to the UPF0260 family.</text>
</comment>
<keyword evidence="4" id="KW-1185">Reference proteome</keyword>
<dbReference type="EMBL" id="CP006912">
    <property type="protein sequence ID" value="AHB49772.1"/>
    <property type="molecule type" value="Genomic_DNA"/>
</dbReference>
<dbReference type="HAMAP" id="MF_00676">
    <property type="entry name" value="UPF0260"/>
    <property type="match status" value="1"/>
</dbReference>
<dbReference type="Pfam" id="PF03692">
    <property type="entry name" value="CxxCxxCC"/>
    <property type="match status" value="1"/>
</dbReference>
<proteinExistence type="inferred from homology"/>
<feature type="region of interest" description="Disordered" evidence="2">
    <location>
        <begin position="1"/>
        <end position="22"/>
    </location>
</feature>
<dbReference type="NCBIfam" id="NF003507">
    <property type="entry name" value="PRK05170.2-5"/>
    <property type="match status" value="1"/>
</dbReference>
<dbReference type="PATRIC" id="fig|1029756.8.peg.3626"/>
<dbReference type="AlphaFoldDB" id="V5SGZ1"/>